<protein>
    <recommendedName>
        <fullName evidence="13">DNA polymerase IV</fullName>
        <shortName evidence="13">Pol IV</shortName>
        <ecNumber evidence="13">2.7.7.7</ecNumber>
    </recommendedName>
</protein>
<dbReference type="GO" id="GO:0006281">
    <property type="term" value="P:DNA repair"/>
    <property type="evidence" value="ECO:0007669"/>
    <property type="project" value="UniProtKB-UniRule"/>
</dbReference>
<comment type="catalytic activity">
    <reaction evidence="12 13">
        <text>DNA(n) + a 2'-deoxyribonucleoside 5'-triphosphate = DNA(n+1) + diphosphate</text>
        <dbReference type="Rhea" id="RHEA:22508"/>
        <dbReference type="Rhea" id="RHEA-COMP:17339"/>
        <dbReference type="Rhea" id="RHEA-COMP:17340"/>
        <dbReference type="ChEBI" id="CHEBI:33019"/>
        <dbReference type="ChEBI" id="CHEBI:61560"/>
        <dbReference type="ChEBI" id="CHEBI:173112"/>
        <dbReference type="EC" id="2.7.7.7"/>
    </reaction>
</comment>
<dbReference type="GO" id="GO:0009432">
    <property type="term" value="P:SOS response"/>
    <property type="evidence" value="ECO:0007669"/>
    <property type="project" value="TreeGrafter"/>
</dbReference>
<dbReference type="GO" id="GO:0042276">
    <property type="term" value="P:error-prone translesion synthesis"/>
    <property type="evidence" value="ECO:0007669"/>
    <property type="project" value="TreeGrafter"/>
</dbReference>
<dbReference type="Gene3D" id="3.30.1490.100">
    <property type="entry name" value="DNA polymerase, Y-family, little finger domain"/>
    <property type="match status" value="1"/>
</dbReference>
<dbReference type="Gene3D" id="1.10.150.20">
    <property type="entry name" value="5' to 3' exonuclease, C-terminal subdomain"/>
    <property type="match status" value="1"/>
</dbReference>
<dbReference type="EC" id="2.7.7.7" evidence="13"/>
<feature type="active site" evidence="13">
    <location>
        <position position="106"/>
    </location>
</feature>
<feature type="site" description="Substrate discrimination" evidence="13">
    <location>
        <position position="14"/>
    </location>
</feature>
<evidence type="ECO:0000256" key="9">
    <source>
        <dbReference type="ARBA" id="ARBA00022842"/>
    </source>
</evidence>
<keyword evidence="9 13" id="KW-0460">Magnesium</keyword>
<dbReference type="AlphaFoldDB" id="A0A1I3MGX8"/>
<dbReference type="SUPFAM" id="SSF56672">
    <property type="entry name" value="DNA/RNA polymerases"/>
    <property type="match status" value="1"/>
</dbReference>
<accession>A0A1I3MGX8</accession>
<evidence type="ECO:0000256" key="11">
    <source>
        <dbReference type="ARBA" id="ARBA00023204"/>
    </source>
</evidence>
<evidence type="ECO:0000313" key="15">
    <source>
        <dbReference type="EMBL" id="SFI95995.1"/>
    </source>
</evidence>
<evidence type="ECO:0000313" key="16">
    <source>
        <dbReference type="Proteomes" id="UP000199545"/>
    </source>
</evidence>
<dbReference type="GO" id="GO:0003887">
    <property type="term" value="F:DNA-directed DNA polymerase activity"/>
    <property type="evidence" value="ECO:0007669"/>
    <property type="project" value="UniProtKB-UniRule"/>
</dbReference>
<organism evidence="15 16">
    <name type="scientific">Thermoflavimicrobium dichotomicum</name>
    <dbReference type="NCBI Taxonomy" id="46223"/>
    <lineage>
        <taxon>Bacteria</taxon>
        <taxon>Bacillati</taxon>
        <taxon>Bacillota</taxon>
        <taxon>Bacilli</taxon>
        <taxon>Bacillales</taxon>
        <taxon>Thermoactinomycetaceae</taxon>
        <taxon>Thermoflavimicrobium</taxon>
    </lineage>
</organism>
<keyword evidence="13" id="KW-0515">Mutator protein</keyword>
<proteinExistence type="inferred from homology"/>
<sequence>MDSIILLVDIQSFYASVEKAHDPTLQHLPVAVSGDPQRRSGIILAACPIAKSYGIQTTDTLWEAKKKCPELVVVRPRMQVYLDTSIQLTQILERFSDQVEPYSIDEQFIDIKGSEKLFGPPQTIAKKIQETIRNELRLHARIGMGPNKVLAKMACDNFAKKLENGIFWLTHHNMKQYLWPLPIERMFGVGRRMSRHLRQMGIRTIGELATFPVERLKKRWGIHGNVLWMTANGIDLSPVSRTTFYQQKSIGHHITLPRDYRTADEIRVVLLELSEEVCRRARTQHLMGQTIHVSCRGANFDIPTGFHRQSTLPYPTNQTMFAFQHAWDLFLRHWDEQPIRSLGIHLSKLVSDHKMQLHLFEQENKRMKIGYVMDEIKRRFGDTAILRAISLTPAGQALDRAKKIGGHYK</sequence>
<comment type="subunit">
    <text evidence="13">Monomer.</text>
</comment>
<evidence type="ECO:0000256" key="1">
    <source>
        <dbReference type="ARBA" id="ARBA00004496"/>
    </source>
</evidence>
<dbReference type="SUPFAM" id="SSF100879">
    <property type="entry name" value="Lesion bypass DNA polymerase (Y-family), little finger domain"/>
    <property type="match status" value="1"/>
</dbReference>
<dbReference type="NCBIfam" id="NF002848">
    <property type="entry name" value="PRK03103.1"/>
    <property type="match status" value="1"/>
</dbReference>
<gene>
    <name evidence="13" type="primary">dinB</name>
    <name evidence="15" type="ORF">SAMN05421852_10357</name>
</gene>
<keyword evidence="7 13" id="KW-0479">Metal-binding</keyword>
<dbReference type="PANTHER" id="PTHR11076">
    <property type="entry name" value="DNA REPAIR POLYMERASE UMUC / TRANSFERASE FAMILY MEMBER"/>
    <property type="match status" value="1"/>
</dbReference>
<evidence type="ECO:0000256" key="10">
    <source>
        <dbReference type="ARBA" id="ARBA00023125"/>
    </source>
</evidence>
<reference evidence="15 16" key="1">
    <citation type="submission" date="2016-10" db="EMBL/GenBank/DDBJ databases">
        <authorList>
            <person name="de Groot N.N."/>
        </authorList>
    </citation>
    <scope>NUCLEOTIDE SEQUENCE [LARGE SCALE GENOMIC DNA]</scope>
    <source>
        <strain evidence="15 16">DSM 44778</strain>
    </source>
</reference>
<dbReference type="InterPro" id="IPR050116">
    <property type="entry name" value="DNA_polymerase-Y"/>
</dbReference>
<dbReference type="InterPro" id="IPR001126">
    <property type="entry name" value="UmuC"/>
</dbReference>
<dbReference type="InterPro" id="IPR043502">
    <property type="entry name" value="DNA/RNA_pol_sf"/>
</dbReference>
<dbReference type="Pfam" id="PF00817">
    <property type="entry name" value="IMS"/>
    <property type="match status" value="1"/>
</dbReference>
<evidence type="ECO:0000256" key="13">
    <source>
        <dbReference type="HAMAP-Rule" id="MF_01113"/>
    </source>
</evidence>
<keyword evidence="16" id="KW-1185">Reference proteome</keyword>
<dbReference type="GO" id="GO:0005829">
    <property type="term" value="C:cytosol"/>
    <property type="evidence" value="ECO:0007669"/>
    <property type="project" value="TreeGrafter"/>
</dbReference>
<dbReference type="InterPro" id="IPR036775">
    <property type="entry name" value="DNA_pol_Y-fam_lit_finger_sf"/>
</dbReference>
<dbReference type="Pfam" id="PF11799">
    <property type="entry name" value="IMS_C"/>
    <property type="match status" value="1"/>
</dbReference>
<evidence type="ECO:0000256" key="3">
    <source>
        <dbReference type="ARBA" id="ARBA00022490"/>
    </source>
</evidence>
<dbReference type="Proteomes" id="UP000199545">
    <property type="component" value="Unassembled WGS sequence"/>
</dbReference>
<dbReference type="InterPro" id="IPR017961">
    <property type="entry name" value="DNA_pol_Y-fam_little_finger"/>
</dbReference>
<evidence type="ECO:0000256" key="7">
    <source>
        <dbReference type="ARBA" id="ARBA00022723"/>
    </source>
</evidence>
<name>A0A1I3MGX8_9BACL</name>
<dbReference type="GO" id="GO:0006261">
    <property type="term" value="P:DNA-templated DNA replication"/>
    <property type="evidence" value="ECO:0007669"/>
    <property type="project" value="UniProtKB-UniRule"/>
</dbReference>
<dbReference type="EMBL" id="FORR01000003">
    <property type="protein sequence ID" value="SFI95995.1"/>
    <property type="molecule type" value="Genomic_DNA"/>
</dbReference>
<dbReference type="PROSITE" id="PS50173">
    <property type="entry name" value="UMUC"/>
    <property type="match status" value="1"/>
</dbReference>
<dbReference type="InterPro" id="IPR043128">
    <property type="entry name" value="Rev_trsase/Diguanyl_cyclase"/>
</dbReference>
<keyword evidence="3 13" id="KW-0963">Cytoplasm</keyword>
<dbReference type="InterPro" id="IPR022880">
    <property type="entry name" value="DNApol_IV"/>
</dbReference>
<evidence type="ECO:0000256" key="6">
    <source>
        <dbReference type="ARBA" id="ARBA00022705"/>
    </source>
</evidence>
<feature type="domain" description="UmuC" evidence="14">
    <location>
        <begin position="5"/>
        <end position="190"/>
    </location>
</feature>
<keyword evidence="8 13" id="KW-0227">DNA damage</keyword>
<keyword evidence="13" id="KW-0239">DNA-directed DNA polymerase</keyword>
<evidence type="ECO:0000256" key="2">
    <source>
        <dbReference type="ARBA" id="ARBA00010945"/>
    </source>
</evidence>
<dbReference type="HAMAP" id="MF_01113">
    <property type="entry name" value="DNApol_IV"/>
    <property type="match status" value="1"/>
</dbReference>
<dbReference type="InterPro" id="IPR053848">
    <property type="entry name" value="IMS_HHH_1"/>
</dbReference>
<dbReference type="OrthoDB" id="9808813at2"/>
<comment type="cofactor">
    <cofactor evidence="13">
        <name>Mg(2+)</name>
        <dbReference type="ChEBI" id="CHEBI:18420"/>
    </cofactor>
    <text evidence="13">Binds 2 magnesium ions per subunit.</text>
</comment>
<keyword evidence="10 13" id="KW-0238">DNA-binding</keyword>
<dbReference type="Gene3D" id="3.40.1170.60">
    <property type="match status" value="1"/>
</dbReference>
<keyword evidence="11 13" id="KW-0234">DNA repair</keyword>
<dbReference type="GO" id="GO:0000287">
    <property type="term" value="F:magnesium ion binding"/>
    <property type="evidence" value="ECO:0007669"/>
    <property type="project" value="UniProtKB-UniRule"/>
</dbReference>
<evidence type="ECO:0000256" key="4">
    <source>
        <dbReference type="ARBA" id="ARBA00022679"/>
    </source>
</evidence>
<feature type="binding site" evidence="13">
    <location>
        <position position="105"/>
    </location>
    <ligand>
        <name>Mg(2+)</name>
        <dbReference type="ChEBI" id="CHEBI:18420"/>
    </ligand>
</feature>
<keyword evidence="5 13" id="KW-0548">Nucleotidyltransferase</keyword>
<dbReference type="GO" id="GO:0003684">
    <property type="term" value="F:damaged DNA binding"/>
    <property type="evidence" value="ECO:0007669"/>
    <property type="project" value="InterPro"/>
</dbReference>
<dbReference type="CDD" id="cd03586">
    <property type="entry name" value="PolY_Pol_IV_kappa"/>
    <property type="match status" value="1"/>
</dbReference>
<evidence type="ECO:0000256" key="5">
    <source>
        <dbReference type="ARBA" id="ARBA00022695"/>
    </source>
</evidence>
<dbReference type="RefSeq" id="WP_093228379.1">
    <property type="nucleotide sequence ID" value="NZ_FORR01000003.1"/>
</dbReference>
<dbReference type="Gene3D" id="3.30.70.270">
    <property type="match status" value="1"/>
</dbReference>
<keyword evidence="6 13" id="KW-0235">DNA replication</keyword>
<keyword evidence="4 13" id="KW-0808">Transferase</keyword>
<evidence type="ECO:0000259" key="14">
    <source>
        <dbReference type="PROSITE" id="PS50173"/>
    </source>
</evidence>
<dbReference type="PANTHER" id="PTHR11076:SF35">
    <property type="entry name" value="DNA REPAIR PROTEIN HOMOLOG YOBH"/>
    <property type="match status" value="1"/>
</dbReference>
<comment type="function">
    <text evidence="13">Poorly processive, error-prone DNA polymerase involved in untargeted mutagenesis. Copies undamaged DNA at stalled replication forks, which arise in vivo from mismatched or misaligned primer ends. These misaligned primers can be extended by PolIV. Exhibits no 3'-5' exonuclease (proofreading) activity. May be involved in translesional synthesis, in conjunction with the beta clamp from PolIII.</text>
</comment>
<dbReference type="Pfam" id="PF21999">
    <property type="entry name" value="IMS_HHH_1"/>
    <property type="match status" value="1"/>
</dbReference>
<evidence type="ECO:0000256" key="8">
    <source>
        <dbReference type="ARBA" id="ARBA00022763"/>
    </source>
</evidence>
<dbReference type="STRING" id="46223.SAMN05421852_10357"/>
<feature type="binding site" evidence="13">
    <location>
        <position position="9"/>
    </location>
    <ligand>
        <name>Mg(2+)</name>
        <dbReference type="ChEBI" id="CHEBI:18420"/>
    </ligand>
</feature>
<comment type="subcellular location">
    <subcellularLocation>
        <location evidence="1 13">Cytoplasm</location>
    </subcellularLocation>
</comment>
<evidence type="ECO:0000256" key="12">
    <source>
        <dbReference type="ARBA" id="ARBA00049244"/>
    </source>
</evidence>
<comment type="similarity">
    <text evidence="2 13">Belongs to the DNA polymerase type-Y family.</text>
</comment>